<reference evidence="1 2" key="1">
    <citation type="submission" date="2024-09" db="EMBL/GenBank/DDBJ databases">
        <authorList>
            <person name="Lee S.D."/>
        </authorList>
    </citation>
    <scope>NUCLEOTIDE SEQUENCE [LARGE SCALE GENOMIC DNA]</scope>
    <source>
        <strain evidence="1 2">N1-1</strain>
    </source>
</reference>
<dbReference type="Pfam" id="PF19813">
    <property type="entry name" value="DUF6296"/>
    <property type="match status" value="1"/>
</dbReference>
<evidence type="ECO:0000313" key="1">
    <source>
        <dbReference type="EMBL" id="MFC1411301.1"/>
    </source>
</evidence>
<sequence>MTTHYELTFPVSALDRTPATAVIVRRTAAQGPGGHPIYSDETGAVRAEISDRGECRVLATGVRQRPRRPISCRPLPSEDSAVAA</sequence>
<evidence type="ECO:0000313" key="2">
    <source>
        <dbReference type="Proteomes" id="UP001592582"/>
    </source>
</evidence>
<accession>A0ABV6VC64</accession>
<comment type="caution">
    <text evidence="1">The sequence shown here is derived from an EMBL/GenBank/DDBJ whole genome shotgun (WGS) entry which is preliminary data.</text>
</comment>
<dbReference type="EMBL" id="JBHEZX010000007">
    <property type="protein sequence ID" value="MFC1411301.1"/>
    <property type="molecule type" value="Genomic_DNA"/>
</dbReference>
<gene>
    <name evidence="1" type="ORF">ACEZDG_18720</name>
</gene>
<dbReference type="InterPro" id="IPR046263">
    <property type="entry name" value="DUF6296"/>
</dbReference>
<name>A0ABV6VC64_9ACTN</name>
<protein>
    <submittedName>
        <fullName evidence="1">DUF6296 family protein</fullName>
    </submittedName>
</protein>
<dbReference type="Proteomes" id="UP001592582">
    <property type="component" value="Unassembled WGS sequence"/>
</dbReference>
<proteinExistence type="predicted"/>
<keyword evidence="2" id="KW-1185">Reference proteome</keyword>
<organism evidence="1 2">
    <name type="scientific">Streptacidiphilus alkalitolerans</name>
    <dbReference type="NCBI Taxonomy" id="3342712"/>
    <lineage>
        <taxon>Bacteria</taxon>
        <taxon>Bacillati</taxon>
        <taxon>Actinomycetota</taxon>
        <taxon>Actinomycetes</taxon>
        <taxon>Kitasatosporales</taxon>
        <taxon>Streptomycetaceae</taxon>
        <taxon>Streptacidiphilus</taxon>
    </lineage>
</organism>